<evidence type="ECO:0000259" key="12">
    <source>
        <dbReference type="PROSITE" id="PS50885"/>
    </source>
</evidence>
<evidence type="ECO:0000256" key="7">
    <source>
        <dbReference type="ARBA" id="ARBA00029447"/>
    </source>
</evidence>
<sequence>MKKANQVRFSLRLKLIIITSLLLVIPLSVAVITGYLVSKNELNDKGKVILKNSVRQAMMLIDDKKKSVEAGDISKEDAQEAVKQYLLGEKDSEGKRAINKNVNLGENGYFIVYDEKGMEVAHPSLEGQNVWETKDKSGNGVFPVQEQIKTGMAGGGYVTYTWFLPGTEIPGKKITYQEYDKDWGWIVSAGTYMSDFNQGAENLLNMLLIVMGISLAVGIAGIVLFASHIAKPVKTISRTLEEMSRGNLSLTEVHIKNRDEIGALARAYNTMLLNIRRLIGTVKDSSRDVMDSSDFLTKITDETKRAINEVAITIQEVAQAVGDEAMNTQTAADKVDVLAQGIEAVAEEAFLTDDKADKTSSLSKEGIGVIEGLMEANGKGNEAISEIGRAIEQVKDSTDKISVIAETITQIAGQTNLLALNASIEAARAGEAGKGFAVVADEIRKLAEESNKSVDEIKGIIKEIQDYSNASAETMAKVETVEKEQNLAVDSTRNAFEQIQGALKELVEHVEKINTESNSMRNEKNEIIRIMGDITDSTQETSAAAEEVSASSEEQLAQMEEVMTQTNKLKELSARLLEEVNQFRL</sequence>
<dbReference type="SMART" id="SM00304">
    <property type="entry name" value="HAMP"/>
    <property type="match status" value="1"/>
</dbReference>
<evidence type="ECO:0000256" key="9">
    <source>
        <dbReference type="SAM" id="Coils"/>
    </source>
</evidence>
<dbReference type="RefSeq" id="WP_073276076.1">
    <property type="nucleotide sequence ID" value="NZ_FRAC01000011.1"/>
</dbReference>
<keyword evidence="14" id="KW-1185">Reference proteome</keyword>
<dbReference type="PANTHER" id="PTHR32089">
    <property type="entry name" value="METHYL-ACCEPTING CHEMOTAXIS PROTEIN MCPB"/>
    <property type="match status" value="1"/>
</dbReference>
<keyword evidence="2" id="KW-1003">Cell membrane</keyword>
<dbReference type="Gene3D" id="3.30.450.20">
    <property type="entry name" value="PAS domain"/>
    <property type="match status" value="1"/>
</dbReference>
<dbReference type="GO" id="GO:0004888">
    <property type="term" value="F:transmembrane signaling receptor activity"/>
    <property type="evidence" value="ECO:0007669"/>
    <property type="project" value="InterPro"/>
</dbReference>
<keyword evidence="4 10" id="KW-1133">Transmembrane helix</keyword>
<proteinExistence type="inferred from homology"/>
<feature type="domain" description="HAMP" evidence="12">
    <location>
        <begin position="227"/>
        <end position="280"/>
    </location>
</feature>
<evidence type="ECO:0000256" key="10">
    <source>
        <dbReference type="SAM" id="Phobius"/>
    </source>
</evidence>
<evidence type="ECO:0000256" key="2">
    <source>
        <dbReference type="ARBA" id="ARBA00022475"/>
    </source>
</evidence>
<comment type="similarity">
    <text evidence="7">Belongs to the methyl-accepting chemotaxis (MCP) protein family.</text>
</comment>
<dbReference type="SUPFAM" id="SSF58104">
    <property type="entry name" value="Methyl-accepting chemotaxis protein (MCP) signaling domain"/>
    <property type="match status" value="1"/>
</dbReference>
<dbReference type="PRINTS" id="PR00260">
    <property type="entry name" value="CHEMTRNSDUCR"/>
</dbReference>
<dbReference type="AlphaFoldDB" id="A0A1M6S1L5"/>
<gene>
    <name evidence="13" type="ORF">SAMN02745136_02372</name>
</gene>
<protein>
    <submittedName>
        <fullName evidence="13">Methyl-accepting chemotaxis protein</fullName>
    </submittedName>
</protein>
<comment type="subcellular location">
    <subcellularLocation>
        <location evidence="1">Cell membrane</location>
        <topology evidence="1">Multi-pass membrane protein</topology>
    </subcellularLocation>
</comment>
<dbReference type="STRING" id="1121322.SAMN02745136_02372"/>
<evidence type="ECO:0000259" key="11">
    <source>
        <dbReference type="PROSITE" id="PS50111"/>
    </source>
</evidence>
<dbReference type="Pfam" id="PF00015">
    <property type="entry name" value="MCPsignal"/>
    <property type="match status" value="1"/>
</dbReference>
<dbReference type="InterPro" id="IPR003660">
    <property type="entry name" value="HAMP_dom"/>
</dbReference>
<accession>A0A1M6S1L5</accession>
<dbReference type="CDD" id="cd06225">
    <property type="entry name" value="HAMP"/>
    <property type="match status" value="1"/>
</dbReference>
<keyword evidence="9" id="KW-0175">Coiled coil</keyword>
<dbReference type="PANTHER" id="PTHR32089:SF114">
    <property type="entry name" value="METHYL-ACCEPTING CHEMOTAXIS PROTEIN MCPB"/>
    <property type="match status" value="1"/>
</dbReference>
<keyword evidence="3 10" id="KW-0812">Transmembrane</keyword>
<dbReference type="InterPro" id="IPR033480">
    <property type="entry name" value="sCache_2"/>
</dbReference>
<evidence type="ECO:0000313" key="14">
    <source>
        <dbReference type="Proteomes" id="UP000184386"/>
    </source>
</evidence>
<feature type="domain" description="Methyl-accepting transducer" evidence="11">
    <location>
        <begin position="299"/>
        <end position="556"/>
    </location>
</feature>
<reference evidence="13 14" key="1">
    <citation type="submission" date="2016-11" db="EMBL/GenBank/DDBJ databases">
        <authorList>
            <person name="Jaros S."/>
            <person name="Januszkiewicz K."/>
            <person name="Wedrychowicz H."/>
        </authorList>
    </citation>
    <scope>NUCLEOTIDE SEQUENCE [LARGE SCALE GENOMIC DNA]</scope>
    <source>
        <strain evidence="13 14">DSM 15929</strain>
    </source>
</reference>
<dbReference type="OrthoDB" id="9810264at2"/>
<keyword evidence="5 10" id="KW-0472">Membrane</keyword>
<dbReference type="PROSITE" id="PS50885">
    <property type="entry name" value="HAMP"/>
    <property type="match status" value="1"/>
</dbReference>
<dbReference type="GO" id="GO:0005886">
    <property type="term" value="C:plasma membrane"/>
    <property type="evidence" value="ECO:0007669"/>
    <property type="project" value="UniProtKB-SubCell"/>
</dbReference>
<dbReference type="GO" id="GO:0006935">
    <property type="term" value="P:chemotaxis"/>
    <property type="evidence" value="ECO:0007669"/>
    <property type="project" value="InterPro"/>
</dbReference>
<name>A0A1M6S1L5_9FIRM</name>
<dbReference type="SMART" id="SM00283">
    <property type="entry name" value="MA"/>
    <property type="match status" value="1"/>
</dbReference>
<feature type="coiled-coil region" evidence="9">
    <location>
        <begin position="464"/>
        <end position="523"/>
    </location>
</feature>
<dbReference type="Pfam" id="PF17200">
    <property type="entry name" value="sCache_2"/>
    <property type="match status" value="1"/>
</dbReference>
<keyword evidence="6 8" id="KW-0807">Transducer</keyword>
<dbReference type="InterPro" id="IPR004090">
    <property type="entry name" value="Chemotax_Me-accpt_rcpt"/>
</dbReference>
<dbReference type="Gene3D" id="6.10.340.10">
    <property type="match status" value="1"/>
</dbReference>
<dbReference type="Pfam" id="PF00672">
    <property type="entry name" value="HAMP"/>
    <property type="match status" value="1"/>
</dbReference>
<evidence type="ECO:0000256" key="6">
    <source>
        <dbReference type="ARBA" id="ARBA00023224"/>
    </source>
</evidence>
<dbReference type="EMBL" id="FRAC01000011">
    <property type="protein sequence ID" value="SHK38583.1"/>
    <property type="molecule type" value="Genomic_DNA"/>
</dbReference>
<organism evidence="13 14">
    <name type="scientific">Anaerocolumna jejuensis DSM 15929</name>
    <dbReference type="NCBI Taxonomy" id="1121322"/>
    <lineage>
        <taxon>Bacteria</taxon>
        <taxon>Bacillati</taxon>
        <taxon>Bacillota</taxon>
        <taxon>Clostridia</taxon>
        <taxon>Lachnospirales</taxon>
        <taxon>Lachnospiraceae</taxon>
        <taxon>Anaerocolumna</taxon>
    </lineage>
</organism>
<dbReference type="InterPro" id="IPR004089">
    <property type="entry name" value="MCPsignal_dom"/>
</dbReference>
<feature type="transmembrane region" description="Helical" evidence="10">
    <location>
        <begin position="203"/>
        <end position="226"/>
    </location>
</feature>
<evidence type="ECO:0000256" key="5">
    <source>
        <dbReference type="ARBA" id="ARBA00023136"/>
    </source>
</evidence>
<dbReference type="Proteomes" id="UP000184386">
    <property type="component" value="Unassembled WGS sequence"/>
</dbReference>
<evidence type="ECO:0000256" key="3">
    <source>
        <dbReference type="ARBA" id="ARBA00022692"/>
    </source>
</evidence>
<evidence type="ECO:0000256" key="8">
    <source>
        <dbReference type="PROSITE-ProRule" id="PRU00284"/>
    </source>
</evidence>
<evidence type="ECO:0000313" key="13">
    <source>
        <dbReference type="EMBL" id="SHK38583.1"/>
    </source>
</evidence>
<evidence type="ECO:0000256" key="4">
    <source>
        <dbReference type="ARBA" id="ARBA00022989"/>
    </source>
</evidence>
<dbReference type="PROSITE" id="PS50111">
    <property type="entry name" value="CHEMOTAXIS_TRANSDUC_2"/>
    <property type="match status" value="1"/>
</dbReference>
<dbReference type="SMART" id="SM01049">
    <property type="entry name" value="Cache_2"/>
    <property type="match status" value="1"/>
</dbReference>
<evidence type="ECO:0000256" key="1">
    <source>
        <dbReference type="ARBA" id="ARBA00004651"/>
    </source>
</evidence>
<dbReference type="GO" id="GO:0007165">
    <property type="term" value="P:signal transduction"/>
    <property type="evidence" value="ECO:0007669"/>
    <property type="project" value="UniProtKB-KW"/>
</dbReference>
<dbReference type="Gene3D" id="1.10.287.950">
    <property type="entry name" value="Methyl-accepting chemotaxis protein"/>
    <property type="match status" value="1"/>
</dbReference>